<accession>A0A0F9L3P1</accession>
<dbReference type="AlphaFoldDB" id="A0A0F9L3P1"/>
<gene>
    <name evidence="1" type="ORF">LCGC14_1259210</name>
</gene>
<dbReference type="EMBL" id="LAZR01006963">
    <property type="protein sequence ID" value="KKM88388.1"/>
    <property type="molecule type" value="Genomic_DNA"/>
</dbReference>
<evidence type="ECO:0000313" key="1">
    <source>
        <dbReference type="EMBL" id="KKM88388.1"/>
    </source>
</evidence>
<organism evidence="1">
    <name type="scientific">marine sediment metagenome</name>
    <dbReference type="NCBI Taxonomy" id="412755"/>
    <lineage>
        <taxon>unclassified sequences</taxon>
        <taxon>metagenomes</taxon>
        <taxon>ecological metagenomes</taxon>
    </lineage>
</organism>
<proteinExistence type="predicted"/>
<sequence length="34" mass="3890">MSTQVKVTVRTLGEYLRIEMHTRQVTGRELATGQ</sequence>
<protein>
    <submittedName>
        <fullName evidence="1">Uncharacterized protein</fullName>
    </submittedName>
</protein>
<name>A0A0F9L3P1_9ZZZZ</name>
<reference evidence="1" key="1">
    <citation type="journal article" date="2015" name="Nature">
        <title>Complex archaea that bridge the gap between prokaryotes and eukaryotes.</title>
        <authorList>
            <person name="Spang A."/>
            <person name="Saw J.H."/>
            <person name="Jorgensen S.L."/>
            <person name="Zaremba-Niedzwiedzka K."/>
            <person name="Martijn J."/>
            <person name="Lind A.E."/>
            <person name="van Eijk R."/>
            <person name="Schleper C."/>
            <person name="Guy L."/>
            <person name="Ettema T.J."/>
        </authorList>
    </citation>
    <scope>NUCLEOTIDE SEQUENCE</scope>
</reference>
<comment type="caution">
    <text evidence="1">The sequence shown here is derived from an EMBL/GenBank/DDBJ whole genome shotgun (WGS) entry which is preliminary data.</text>
</comment>